<evidence type="ECO:0000259" key="5">
    <source>
        <dbReference type="Pfam" id="PF01464"/>
    </source>
</evidence>
<feature type="region of interest" description="Disordered" evidence="3">
    <location>
        <begin position="875"/>
        <end position="894"/>
    </location>
</feature>
<dbReference type="NCBIfam" id="TIGR01760">
    <property type="entry name" value="tape_meas_TP901"/>
    <property type="match status" value="1"/>
</dbReference>
<dbReference type="InterPro" id="IPR023346">
    <property type="entry name" value="Lysozyme-like_dom_sf"/>
</dbReference>
<dbReference type="OrthoDB" id="28713at2"/>
<feature type="domain" description="Phage tail tape measure protein" evidence="6">
    <location>
        <begin position="216"/>
        <end position="411"/>
    </location>
</feature>
<feature type="non-terminal residue" evidence="7">
    <location>
        <position position="1308"/>
    </location>
</feature>
<evidence type="ECO:0000256" key="1">
    <source>
        <dbReference type="ARBA" id="ARBA00022612"/>
    </source>
</evidence>
<dbReference type="Pfam" id="PF10145">
    <property type="entry name" value="PhageMin_Tail"/>
    <property type="match status" value="1"/>
</dbReference>
<dbReference type="Pfam" id="PF01464">
    <property type="entry name" value="SLT"/>
    <property type="match status" value="1"/>
</dbReference>
<dbReference type="Gene3D" id="1.10.287.1490">
    <property type="match status" value="1"/>
</dbReference>
<dbReference type="SUPFAM" id="SSF53955">
    <property type="entry name" value="Lysozyme-like"/>
    <property type="match status" value="1"/>
</dbReference>
<gene>
    <name evidence="7" type="ORF">SAMN05421807_1331</name>
</gene>
<evidence type="ECO:0000259" key="6">
    <source>
        <dbReference type="Pfam" id="PF10145"/>
    </source>
</evidence>
<feature type="transmembrane region" description="Helical" evidence="4">
    <location>
        <begin position="597"/>
        <end position="618"/>
    </location>
</feature>
<proteinExistence type="predicted"/>
<reference evidence="8" key="1">
    <citation type="submission" date="2016-11" db="EMBL/GenBank/DDBJ databases">
        <authorList>
            <person name="Varghese N."/>
            <person name="Submissions S."/>
        </authorList>
    </citation>
    <scope>NUCLEOTIDE SEQUENCE [LARGE SCALE GENOMIC DNA]</scope>
    <source>
        <strain evidence="8">CGMCC 1.6496</strain>
    </source>
</reference>
<keyword evidence="1" id="KW-1188">Viral release from host cell</keyword>
<evidence type="ECO:0000313" key="7">
    <source>
        <dbReference type="EMBL" id="SHI02114.1"/>
    </source>
</evidence>
<keyword evidence="4" id="KW-0812">Transmembrane</keyword>
<dbReference type="Proteomes" id="UP000184079">
    <property type="component" value="Unassembled WGS sequence"/>
</dbReference>
<sequence length="1308" mass="143788">MERIEGMSIALDLETLRLERGLTGLKDQLKTVNSEMKANMSAFDRGDQTVEKYETRLRGLNKKLETQKAVTKAAKAEYEKMVSEYGEGSKEAEKAAREYNHQAAALNNLDRYVSNAREELEKLRKQQDLSNSRWGKFTSNLDQASDRMKSTGEKFTNLGSSLSTSVTTPILALGAGSLLTAKNFESSSVRMQNSLGLTAKEAKSLTKISRDIYKKGFGNSFEEVDNALLQTKQNIQGLNQAELGKITKKALVLSETFNSDVNEVTRAGNNLIKGFGIEADKAFDLMASGAQNGLNFSNEMFDNLSEYAPLFGKMGYSAEEYFQMLIQGSKAGVYNLDFINDAMKEFQVRLKDGSKSTSDAMGEMSKSTQDVWKAFLNGDKTVKDVSNTVLKELEGMDDQVKANEIGVALFGTKWEDLEADAMYALGGIDGNLKGVNGTMDKMSKNMEKTFNQRVKKVWRDLQSALLPIGEVLLDIAEDALPKVSKAIQDATKWFSNLSPEIQKAIVATGGLASAMGPLMLVFGGAFRTIGMFTGGLSKTIKFFGRMGKGSKDAGKSLQTFDGVSKKSGTEALKTSGKFGKVVGSLGRVGKIAGIARLGLSALGGPMGILASIAIPALIKGGIGLVNHLKEDSIPAVEGFGDKVSDSTTKAVLGYEKLNNEATTQLNQLFWSGQEITEEGSQKLIQTFSSMTNQISTNMKTKFDESYQSMSNFFANSKALSDQEEQAILLKMQESHLKRQEEVQKNQDRIKEILNTASQEKRSLTKSEKTEINQIQDSMRKTAVQTMSKSQIEQEAIMTELKNNSRNITARQAADTVKNSKKAKDGSVKEANKKFNEVRNWAVYERDVTGNLSKEEADKIIKDARNTKNETIKKAKEKHRGVVDQARKQAKGHAKEVNWTRGTVLTNWDKLVIGVAEAMGNITDGVNWVLGKIGLKHLKIPKWFPKTMTKALMGYEKGTSRHGHPGGHAIVGEKGRELAYIPGQGITMLGETGPQFLDLPKGTSVLPNKHTENLLKSYGFPGYESGIGNFFDMALSSPKKLVNKVWSKFLGKLPSFGGTFKDLFKGTVSYAKKGAGSYIKNKIKDFFSFGEDVKGKVNGSLSKWINAAIKIAGVPQSWFKPLTTIAVKESGGNPRAVNRWDINAKRGIPSMGLMQTIMPTFQAHKKRGLDNILNPIHNAVAAINYIKSRYGNVFNVPGIKAMRRGGKYVGYKTGGLVKNKGLYELAEDGWPEYVIPTNPSRRTEAMKLLALAGKDIQRNKQGNKRPSQLSDATISNDNKDYTKDLLDATLEQNNILMQILAKDNNVYLD</sequence>
<dbReference type="Gene3D" id="1.10.530.10">
    <property type="match status" value="1"/>
</dbReference>
<evidence type="ECO:0000256" key="2">
    <source>
        <dbReference type="SAM" id="Coils"/>
    </source>
</evidence>
<keyword evidence="4" id="KW-0472">Membrane</keyword>
<dbReference type="CDD" id="cd13402">
    <property type="entry name" value="LT_TF-like"/>
    <property type="match status" value="1"/>
</dbReference>
<keyword evidence="8" id="KW-1185">Reference proteome</keyword>
<dbReference type="InterPro" id="IPR010090">
    <property type="entry name" value="Phage_tape_meas"/>
</dbReference>
<keyword evidence="4" id="KW-1133">Transmembrane helix</keyword>
<evidence type="ECO:0000256" key="4">
    <source>
        <dbReference type="SAM" id="Phobius"/>
    </source>
</evidence>
<name>A0A1M5XRE4_9BACI</name>
<keyword evidence="2" id="KW-0175">Coiled coil</keyword>
<protein>
    <submittedName>
        <fullName evidence="7">Phage tail tape measure protein, TP901 family, core region</fullName>
    </submittedName>
</protein>
<feature type="coiled-coil region" evidence="2">
    <location>
        <begin position="50"/>
        <end position="133"/>
    </location>
</feature>
<accession>A0A1M5XRE4</accession>
<dbReference type="PANTHER" id="PTHR37813:SF1">
    <property type="entry name" value="FELS-2 PROPHAGE PROTEIN"/>
    <property type="match status" value="1"/>
</dbReference>
<dbReference type="PANTHER" id="PTHR37813">
    <property type="entry name" value="FELS-2 PROPHAGE PROTEIN"/>
    <property type="match status" value="1"/>
</dbReference>
<feature type="domain" description="Transglycosylase SLT" evidence="5">
    <location>
        <begin position="1114"/>
        <end position="1213"/>
    </location>
</feature>
<dbReference type="RefSeq" id="WP_073013458.1">
    <property type="nucleotide sequence ID" value="NZ_FQXD01000033.1"/>
</dbReference>
<dbReference type="EMBL" id="FQXD01000033">
    <property type="protein sequence ID" value="SHI02114.1"/>
    <property type="molecule type" value="Genomic_DNA"/>
</dbReference>
<dbReference type="InterPro" id="IPR008258">
    <property type="entry name" value="Transglycosylase_SLT_dom_1"/>
</dbReference>
<evidence type="ECO:0000256" key="3">
    <source>
        <dbReference type="SAM" id="MobiDB-lite"/>
    </source>
</evidence>
<feature type="transmembrane region" description="Helical" evidence="4">
    <location>
        <begin position="504"/>
        <end position="526"/>
    </location>
</feature>
<organism evidence="7 8">
    <name type="scientific">Virgibacillus chiguensis</name>
    <dbReference type="NCBI Taxonomy" id="411959"/>
    <lineage>
        <taxon>Bacteria</taxon>
        <taxon>Bacillati</taxon>
        <taxon>Bacillota</taxon>
        <taxon>Bacilli</taxon>
        <taxon>Bacillales</taxon>
        <taxon>Bacillaceae</taxon>
        <taxon>Virgibacillus</taxon>
    </lineage>
</organism>
<evidence type="ECO:0000313" key="8">
    <source>
        <dbReference type="Proteomes" id="UP000184079"/>
    </source>
</evidence>